<dbReference type="OrthoDB" id="9178787at2"/>
<accession>A0A1C2IQJ4</accession>
<proteinExistence type="predicted"/>
<dbReference type="RefSeq" id="WP_065975268.1">
    <property type="nucleotide sequence ID" value="NZ_LWRY01000012.1"/>
</dbReference>
<dbReference type="Pfam" id="PF04339">
    <property type="entry name" value="FemAB_like"/>
    <property type="match status" value="1"/>
</dbReference>
<organism evidence="1 2">
    <name type="scientific">Acidithiobacillus thiooxidans</name>
    <name type="common">Thiobacillus thiooxidans</name>
    <dbReference type="NCBI Taxonomy" id="930"/>
    <lineage>
        <taxon>Bacteria</taxon>
        <taxon>Pseudomonadati</taxon>
        <taxon>Pseudomonadota</taxon>
        <taxon>Acidithiobacillia</taxon>
        <taxon>Acidithiobacillales</taxon>
        <taxon>Acidithiobacillaceae</taxon>
        <taxon>Acidithiobacillus</taxon>
    </lineage>
</organism>
<dbReference type="InterPro" id="IPR007434">
    <property type="entry name" value="FemAB-like"/>
</dbReference>
<dbReference type="Gene3D" id="3.40.630.30">
    <property type="match status" value="1"/>
</dbReference>
<reference evidence="1" key="1">
    <citation type="journal article" date="2016" name="Int. J. Mol. Sci.">
        <title>Comparative genomics of the extreme acidophile Acidithiobacillus thiooxidans reveals intraspecific divergence and niche adaptation.</title>
        <authorList>
            <person name="Zhang X."/>
            <person name="Feng X."/>
            <person name="Tao J."/>
            <person name="Ma L."/>
            <person name="Xiao Y."/>
            <person name="Liang Y."/>
            <person name="Liu X."/>
            <person name="Yin H."/>
        </authorList>
    </citation>
    <scope>NUCLEOTIDE SEQUENCE [LARGE SCALE GENOMIC DNA]</scope>
    <source>
        <strain evidence="1">DXS-W</strain>
    </source>
</reference>
<evidence type="ECO:0000313" key="1">
    <source>
        <dbReference type="EMBL" id="OCX75588.1"/>
    </source>
</evidence>
<dbReference type="AlphaFoldDB" id="A0A1C2IQJ4"/>
<dbReference type="EMBL" id="LWRY01000012">
    <property type="protein sequence ID" value="OCX75588.1"/>
    <property type="molecule type" value="Genomic_DNA"/>
</dbReference>
<gene>
    <name evidence="1" type="ORF">A6M23_02235</name>
</gene>
<dbReference type="SUPFAM" id="SSF55729">
    <property type="entry name" value="Acyl-CoA N-acyltransferases (Nat)"/>
    <property type="match status" value="1"/>
</dbReference>
<comment type="caution">
    <text evidence="1">The sequence shown here is derived from an EMBL/GenBank/DDBJ whole genome shotgun (WGS) entry which is preliminary data.</text>
</comment>
<dbReference type="InterPro" id="IPR016181">
    <property type="entry name" value="Acyl_CoA_acyltransferase"/>
</dbReference>
<name>A0A1C2IQJ4_ACITH</name>
<sequence>MKSIVFTRIGDVPEKVWDALNAQGSVTMSRAFWSVVEKSDLNDFTYSHVLFLEDDGTPAGIVSFYAVTTDIAIFAPKSVRFLLNAVRSVWPGFLKLKMLECGTPVTITSPPFISSTSRERLLESIMDILQQTARRDGHLLIILRDFEPNAQEFRGPLQKRGYHWIESLPNTYMDIIWASPEAYRQSMRSYYRSKLQKHLKRNIEAGVYHELVDDFADMADILCRQWMVVHTHAKEFQREVLTHEFYRTLSEEMGSDSKVLLFYKDDELVGHALLLMDGEMLRWLYVGREVAVNDSLYIYIAYTVIESAILLGAKQLEMGLTTYAIKQDLGAEVVPIQMALRATWRFINPFVGLGYRLLNHIPETHPRPVFKAAATKETHHDRR</sequence>
<evidence type="ECO:0000313" key="2">
    <source>
        <dbReference type="Proteomes" id="UP000095008"/>
    </source>
</evidence>
<dbReference type="Proteomes" id="UP000095008">
    <property type="component" value="Unassembled WGS sequence"/>
</dbReference>
<protein>
    <submittedName>
        <fullName evidence="1">Uncharacterized protein</fullName>
    </submittedName>
</protein>
<keyword evidence="2" id="KW-1185">Reference proteome</keyword>